<sequence length="290" mass="31713">MSNPVVKSFWDEPTGSWQYVFHDPDTMKGAVVDPVLDFDPLAGATSTANAQRLLDYINATGIELVWILDTHPHADHFSAGPWLKSQTGATTAIGAKVTAVQELWKEIYNLPDDFATDGSQWDHLFSDGDGFMVGNVPVKVMFSPGHTLASITYVAGDAAFVHDTLMMPDSGTSRADFPGGSSKALYHSLQAILALPDETRVFVGHDYAPDGRDAQCEATVAQHKESNIHLKGAPTEAEYRAVRDKRDASLPLPRLMLAALQVNIRGGRLPEAEENGRSYLKLPLNYFESR</sequence>
<name>A0A4R3J5U1_9RHOB</name>
<dbReference type="RefSeq" id="WP_132247280.1">
    <property type="nucleotide sequence ID" value="NZ_SLZU01000015.1"/>
</dbReference>
<dbReference type="InterPro" id="IPR001279">
    <property type="entry name" value="Metallo-B-lactamas"/>
</dbReference>
<keyword evidence="1" id="KW-0479">Metal-binding</keyword>
<protein>
    <submittedName>
        <fullName evidence="3">Glyoxylase-like metal-dependent hydrolase (Beta-lactamase superfamily II)</fullName>
    </submittedName>
</protein>
<dbReference type="EMBL" id="SLZU01000015">
    <property type="protein sequence ID" value="TCS60213.1"/>
    <property type="molecule type" value="Genomic_DNA"/>
</dbReference>
<dbReference type="GO" id="GO:0050313">
    <property type="term" value="F:sulfur dioxygenase activity"/>
    <property type="evidence" value="ECO:0007669"/>
    <property type="project" value="InterPro"/>
</dbReference>
<evidence type="ECO:0000259" key="2">
    <source>
        <dbReference type="SMART" id="SM00849"/>
    </source>
</evidence>
<dbReference type="GO" id="GO:0016787">
    <property type="term" value="F:hydrolase activity"/>
    <property type="evidence" value="ECO:0007669"/>
    <property type="project" value="UniProtKB-KW"/>
</dbReference>
<dbReference type="AlphaFoldDB" id="A0A4R3J5U1"/>
<dbReference type="OrthoDB" id="9784009at2"/>
<proteinExistence type="predicted"/>
<evidence type="ECO:0000313" key="3">
    <source>
        <dbReference type="EMBL" id="TCS60213.1"/>
    </source>
</evidence>
<dbReference type="CDD" id="cd07724">
    <property type="entry name" value="POD-like_MBL-fold"/>
    <property type="match status" value="1"/>
</dbReference>
<dbReference type="SUPFAM" id="SSF56281">
    <property type="entry name" value="Metallo-hydrolase/oxidoreductase"/>
    <property type="match status" value="1"/>
</dbReference>
<dbReference type="GO" id="GO:0046872">
    <property type="term" value="F:metal ion binding"/>
    <property type="evidence" value="ECO:0007669"/>
    <property type="project" value="UniProtKB-KW"/>
</dbReference>
<reference evidence="3 4" key="1">
    <citation type="submission" date="2019-03" db="EMBL/GenBank/DDBJ databases">
        <title>Genomic Encyclopedia of Type Strains, Phase IV (KMG-IV): sequencing the most valuable type-strain genomes for metagenomic binning, comparative biology and taxonomic classification.</title>
        <authorList>
            <person name="Goeker M."/>
        </authorList>
    </citation>
    <scope>NUCLEOTIDE SEQUENCE [LARGE SCALE GENOMIC DNA]</scope>
    <source>
        <strain evidence="3 4">DSM 104836</strain>
    </source>
</reference>
<dbReference type="PANTHER" id="PTHR43084:SF1">
    <property type="entry name" value="PERSULFIDE DIOXYGENASE ETHE1, MITOCHONDRIAL"/>
    <property type="match status" value="1"/>
</dbReference>
<dbReference type="Proteomes" id="UP000295696">
    <property type="component" value="Unassembled WGS sequence"/>
</dbReference>
<gene>
    <name evidence="3" type="ORF">EDD52_11531</name>
</gene>
<dbReference type="InterPro" id="IPR036866">
    <property type="entry name" value="RibonucZ/Hydroxyglut_hydro"/>
</dbReference>
<dbReference type="InterPro" id="IPR051682">
    <property type="entry name" value="Mito_Persulfide_Diox"/>
</dbReference>
<dbReference type="Gene3D" id="3.60.15.10">
    <property type="entry name" value="Ribonuclease Z/Hydroxyacylglutathione hydrolase-like"/>
    <property type="match status" value="1"/>
</dbReference>
<dbReference type="GO" id="GO:0006749">
    <property type="term" value="P:glutathione metabolic process"/>
    <property type="evidence" value="ECO:0007669"/>
    <property type="project" value="InterPro"/>
</dbReference>
<evidence type="ECO:0000256" key="1">
    <source>
        <dbReference type="ARBA" id="ARBA00022723"/>
    </source>
</evidence>
<feature type="domain" description="Metallo-beta-lactamase" evidence="2">
    <location>
        <begin position="15"/>
        <end position="205"/>
    </location>
</feature>
<evidence type="ECO:0000313" key="4">
    <source>
        <dbReference type="Proteomes" id="UP000295696"/>
    </source>
</evidence>
<dbReference type="PANTHER" id="PTHR43084">
    <property type="entry name" value="PERSULFIDE DIOXYGENASE ETHE1"/>
    <property type="match status" value="1"/>
</dbReference>
<organism evidence="3 4">
    <name type="scientific">Primorskyibacter sedentarius</name>
    <dbReference type="NCBI Taxonomy" id="745311"/>
    <lineage>
        <taxon>Bacteria</taxon>
        <taxon>Pseudomonadati</taxon>
        <taxon>Pseudomonadota</taxon>
        <taxon>Alphaproteobacteria</taxon>
        <taxon>Rhodobacterales</taxon>
        <taxon>Roseobacteraceae</taxon>
        <taxon>Primorskyibacter</taxon>
    </lineage>
</organism>
<dbReference type="Pfam" id="PF00753">
    <property type="entry name" value="Lactamase_B"/>
    <property type="match status" value="1"/>
</dbReference>
<keyword evidence="4" id="KW-1185">Reference proteome</keyword>
<accession>A0A4R3J5U1</accession>
<keyword evidence="3" id="KW-0378">Hydrolase</keyword>
<dbReference type="GO" id="GO:0070813">
    <property type="term" value="P:hydrogen sulfide metabolic process"/>
    <property type="evidence" value="ECO:0007669"/>
    <property type="project" value="TreeGrafter"/>
</dbReference>
<dbReference type="InterPro" id="IPR044528">
    <property type="entry name" value="POD-like_MBL-fold"/>
</dbReference>
<comment type="caution">
    <text evidence="3">The sequence shown here is derived from an EMBL/GenBank/DDBJ whole genome shotgun (WGS) entry which is preliminary data.</text>
</comment>
<dbReference type="SMART" id="SM00849">
    <property type="entry name" value="Lactamase_B"/>
    <property type="match status" value="1"/>
</dbReference>